<dbReference type="STRING" id="1125779.HMPREF1219_00684"/>
<dbReference type="Proteomes" id="UP000014408">
    <property type="component" value="Unassembled WGS sequence"/>
</dbReference>
<accession>S2Z7M7</accession>
<organism evidence="4 5">
    <name type="scientific">Corynebacterium pyruviciproducens ATCC BAA-1742</name>
    <dbReference type="NCBI Taxonomy" id="1125779"/>
    <lineage>
        <taxon>Bacteria</taxon>
        <taxon>Bacillati</taxon>
        <taxon>Actinomycetota</taxon>
        <taxon>Actinomycetes</taxon>
        <taxon>Mycobacteriales</taxon>
        <taxon>Corynebacteriaceae</taxon>
        <taxon>Corynebacterium</taxon>
    </lineage>
</organism>
<dbReference type="EMBL" id="ATBY01000009">
    <property type="protein sequence ID" value="EPD70250.1"/>
    <property type="molecule type" value="Genomic_DNA"/>
</dbReference>
<dbReference type="InterPro" id="IPR050882">
    <property type="entry name" value="Prepilin_peptidase/N-MTase"/>
</dbReference>
<dbReference type="Gene3D" id="1.20.120.1220">
    <property type="match status" value="1"/>
</dbReference>
<evidence type="ECO:0000256" key="1">
    <source>
        <dbReference type="ARBA" id="ARBA00005801"/>
    </source>
</evidence>
<dbReference type="GO" id="GO:0004190">
    <property type="term" value="F:aspartic-type endopeptidase activity"/>
    <property type="evidence" value="ECO:0007669"/>
    <property type="project" value="InterPro"/>
</dbReference>
<protein>
    <recommendedName>
        <fullName evidence="3">Prepilin type IV endopeptidase peptidase domain-containing protein</fullName>
    </recommendedName>
</protein>
<dbReference type="GO" id="GO:0006465">
    <property type="term" value="P:signal peptide processing"/>
    <property type="evidence" value="ECO:0007669"/>
    <property type="project" value="TreeGrafter"/>
</dbReference>
<dbReference type="PANTHER" id="PTHR30487:SF0">
    <property type="entry name" value="PREPILIN LEADER PEPTIDASE_N-METHYLTRANSFERASE-RELATED"/>
    <property type="match status" value="1"/>
</dbReference>
<sequence>MGVAPVLGVAVLAWAVLLVGSDVCFHRLPDWLTVPATPLIITLVLVTYPATLPQRLVGGAVWCGTYLVVWAVTAGIGGGDIKLSFPLGLLAGFPGALPAMAIAALATVVAAAVVVRRARVPHGPAMVAATFLVVSLQLSP</sequence>
<evidence type="ECO:0000313" key="5">
    <source>
        <dbReference type="Proteomes" id="UP000014408"/>
    </source>
</evidence>
<keyword evidence="2" id="KW-1133">Transmembrane helix</keyword>
<gene>
    <name evidence="4" type="ORF">HMPREF1219_00684</name>
</gene>
<dbReference type="GO" id="GO:0005886">
    <property type="term" value="C:plasma membrane"/>
    <property type="evidence" value="ECO:0007669"/>
    <property type="project" value="TreeGrafter"/>
</dbReference>
<comment type="caution">
    <text evidence="4">The sequence shown here is derived from an EMBL/GenBank/DDBJ whole genome shotgun (WGS) entry which is preliminary data.</text>
</comment>
<comment type="similarity">
    <text evidence="1">Belongs to the peptidase A24 family.</text>
</comment>
<keyword evidence="2" id="KW-0472">Membrane</keyword>
<evidence type="ECO:0000259" key="3">
    <source>
        <dbReference type="Pfam" id="PF01478"/>
    </source>
</evidence>
<dbReference type="AlphaFoldDB" id="S2Z7M7"/>
<reference evidence="4 5" key="1">
    <citation type="submission" date="2013-05" db="EMBL/GenBank/DDBJ databases">
        <title>The Genome Sequence of Corynebacterium pyruviciproducens 1773O (ATCC BAA-1742).</title>
        <authorList>
            <consortium name="The Broad Institute Genomics Platform"/>
            <person name="Earl A."/>
            <person name="Ward D."/>
            <person name="Feldgarden M."/>
            <person name="Gevers D."/>
            <person name="Tong J."/>
            <person name="Walker B."/>
            <person name="Young S."/>
            <person name="Zeng Q."/>
            <person name="Gargeya S."/>
            <person name="Fitzgerald M."/>
            <person name="Haas B."/>
            <person name="Abouelleil A."/>
            <person name="Allen A.W."/>
            <person name="Alvarado L."/>
            <person name="Arachchi H.M."/>
            <person name="Berlin A.M."/>
            <person name="Chapman S.B."/>
            <person name="Gainer-Dewar J."/>
            <person name="Goldberg J."/>
            <person name="Griggs A."/>
            <person name="Gujja S."/>
            <person name="Hansen M."/>
            <person name="Howarth C."/>
            <person name="Imamovic A."/>
            <person name="Ireland A."/>
            <person name="Larimer J."/>
            <person name="McCowan C."/>
            <person name="Murphy C."/>
            <person name="Pearson M."/>
            <person name="Poon T.W."/>
            <person name="Priest M."/>
            <person name="Roberts A."/>
            <person name="Saif S."/>
            <person name="Shea T."/>
            <person name="Sisk P."/>
            <person name="Sykes S."/>
            <person name="Wortman J."/>
            <person name="Nusbaum C."/>
            <person name="Birren B."/>
        </authorList>
    </citation>
    <scope>NUCLEOTIDE SEQUENCE [LARGE SCALE GENOMIC DNA]</scope>
    <source>
        <strain evidence="4 5">ATCC BAA-1742</strain>
    </source>
</reference>
<dbReference type="Pfam" id="PF01478">
    <property type="entry name" value="Peptidase_A24"/>
    <property type="match status" value="1"/>
</dbReference>
<dbReference type="InterPro" id="IPR000045">
    <property type="entry name" value="Prepilin_IV_endopep_pep"/>
</dbReference>
<evidence type="ECO:0000313" key="4">
    <source>
        <dbReference type="EMBL" id="EPD70250.1"/>
    </source>
</evidence>
<name>S2Z7M7_9CORY</name>
<keyword evidence="2" id="KW-0812">Transmembrane</keyword>
<feature type="transmembrane region" description="Helical" evidence="2">
    <location>
        <begin position="56"/>
        <end position="76"/>
    </location>
</feature>
<dbReference type="HOGENOM" id="CLU_057101_11_1_11"/>
<dbReference type="PATRIC" id="fig|1125779.3.peg.671"/>
<proteinExistence type="inferred from homology"/>
<evidence type="ECO:0000256" key="2">
    <source>
        <dbReference type="SAM" id="Phobius"/>
    </source>
</evidence>
<dbReference type="PANTHER" id="PTHR30487">
    <property type="entry name" value="TYPE 4 PREPILIN-LIKE PROTEINS LEADER PEPTIDE-PROCESSING ENZYME"/>
    <property type="match status" value="1"/>
</dbReference>
<keyword evidence="5" id="KW-1185">Reference proteome</keyword>
<dbReference type="eggNOG" id="COG1989">
    <property type="taxonomic scope" value="Bacteria"/>
</dbReference>
<feature type="transmembrane region" description="Helical" evidence="2">
    <location>
        <begin position="96"/>
        <end position="115"/>
    </location>
</feature>
<feature type="transmembrane region" description="Helical" evidence="2">
    <location>
        <begin position="31"/>
        <end position="49"/>
    </location>
</feature>
<dbReference type="RefSeq" id="WP_016457598.1">
    <property type="nucleotide sequence ID" value="NZ_KE150446.1"/>
</dbReference>
<feature type="domain" description="Prepilin type IV endopeptidase peptidase" evidence="3">
    <location>
        <begin position="11"/>
        <end position="110"/>
    </location>
</feature>